<reference evidence="1" key="1">
    <citation type="submission" date="2019-08" db="EMBL/GenBank/DDBJ databases">
        <authorList>
            <person name="Kucharzyk K."/>
            <person name="Murdoch R.W."/>
            <person name="Higgins S."/>
            <person name="Loffler F."/>
        </authorList>
    </citation>
    <scope>NUCLEOTIDE SEQUENCE</scope>
</reference>
<gene>
    <name evidence="1" type="ORF">SDC9_206529</name>
</gene>
<sequence>MEGDAETLVVSEAGLYKVKVTNPKGSLFSSEVQVIVQTDPQEPPTLTILRGTSDQILVQFEGRLEAASSLSEADWVQIATESPAWITPSEKIKFFRAVR</sequence>
<organism evidence="1">
    <name type="scientific">bioreactor metagenome</name>
    <dbReference type="NCBI Taxonomy" id="1076179"/>
    <lineage>
        <taxon>unclassified sequences</taxon>
        <taxon>metagenomes</taxon>
        <taxon>ecological metagenomes</taxon>
    </lineage>
</organism>
<name>A0A645JEJ5_9ZZZZ</name>
<dbReference type="EMBL" id="VSSQ01132033">
    <property type="protein sequence ID" value="MPN58814.1"/>
    <property type="molecule type" value="Genomic_DNA"/>
</dbReference>
<proteinExistence type="predicted"/>
<accession>A0A645JEJ5</accession>
<protein>
    <submittedName>
        <fullName evidence="1">Uncharacterized protein</fullName>
    </submittedName>
</protein>
<dbReference type="AlphaFoldDB" id="A0A645JEJ5"/>
<comment type="caution">
    <text evidence="1">The sequence shown here is derived from an EMBL/GenBank/DDBJ whole genome shotgun (WGS) entry which is preliminary data.</text>
</comment>
<evidence type="ECO:0000313" key="1">
    <source>
        <dbReference type="EMBL" id="MPN58814.1"/>
    </source>
</evidence>